<dbReference type="PROSITE" id="PS50850">
    <property type="entry name" value="MFS"/>
    <property type="match status" value="1"/>
</dbReference>
<organism evidence="9 10">
    <name type="scientific">Nocardia tenerifensis</name>
    <dbReference type="NCBI Taxonomy" id="228006"/>
    <lineage>
        <taxon>Bacteria</taxon>
        <taxon>Bacillati</taxon>
        <taxon>Actinomycetota</taxon>
        <taxon>Actinomycetes</taxon>
        <taxon>Mycobacteriales</taxon>
        <taxon>Nocardiaceae</taxon>
        <taxon>Nocardia</taxon>
    </lineage>
</organism>
<evidence type="ECO:0000256" key="2">
    <source>
        <dbReference type="ARBA" id="ARBA00022448"/>
    </source>
</evidence>
<proteinExistence type="predicted"/>
<evidence type="ECO:0000256" key="7">
    <source>
        <dbReference type="SAM" id="Phobius"/>
    </source>
</evidence>
<gene>
    <name evidence="9" type="ORF">DFR70_107243</name>
</gene>
<evidence type="ECO:0000256" key="5">
    <source>
        <dbReference type="ARBA" id="ARBA00022989"/>
    </source>
</evidence>
<sequence>MVVRQESESALSPTVGSRSIVLTACTAVAAAQMATTIYLPSMPALGADIGAGDGTLQLSVAVFVVFAALPVVAWGRAAERFGRVPAFVAAGLCFILASAGLALITNAPELLGLRVVQAIGAGGIAVVARMMIKDLFSGAELARQLSLLSMAFVVALGGGQVIGGVITSTVGWRYGFAVLAVLAAVPVALALRISLPRPAAKTPAKGTIRRLIADRVFVASAVAGGVGFAIIVMIQQKSAFIFTDRFSLQPWVFGLFGVLYGAAYLAGATYVRRAVRRVGARAMMRRGAWIMLGGCVLITVVWVFEPHRPIALAIFLASYIATTFGQATLFPNSAAHAVSHLVSGAAIAVTWCALIQQGLAGIASLAGPSLTGLIAWSIAITLLAAVNVLLVAAPERPATTS</sequence>
<feature type="transmembrane region" description="Helical" evidence="7">
    <location>
        <begin position="310"/>
        <end position="329"/>
    </location>
</feature>
<evidence type="ECO:0000259" key="8">
    <source>
        <dbReference type="PROSITE" id="PS50850"/>
    </source>
</evidence>
<evidence type="ECO:0000256" key="1">
    <source>
        <dbReference type="ARBA" id="ARBA00004651"/>
    </source>
</evidence>
<dbReference type="OrthoDB" id="9814303at2"/>
<keyword evidence="5 7" id="KW-1133">Transmembrane helix</keyword>
<feature type="transmembrane region" description="Helical" evidence="7">
    <location>
        <begin position="341"/>
        <end position="367"/>
    </location>
</feature>
<comment type="subcellular location">
    <subcellularLocation>
        <location evidence="1">Cell membrane</location>
        <topology evidence="1">Multi-pass membrane protein</topology>
    </subcellularLocation>
</comment>
<dbReference type="EMBL" id="QJKF01000007">
    <property type="protein sequence ID" value="PXX62375.1"/>
    <property type="molecule type" value="Genomic_DNA"/>
</dbReference>
<keyword evidence="2" id="KW-0813">Transport</keyword>
<dbReference type="Pfam" id="PF07690">
    <property type="entry name" value="MFS_1"/>
    <property type="match status" value="1"/>
</dbReference>
<keyword evidence="10" id="KW-1185">Reference proteome</keyword>
<keyword evidence="6 7" id="KW-0472">Membrane</keyword>
<dbReference type="GO" id="GO:0022857">
    <property type="term" value="F:transmembrane transporter activity"/>
    <property type="evidence" value="ECO:0007669"/>
    <property type="project" value="InterPro"/>
</dbReference>
<feature type="transmembrane region" description="Helical" evidence="7">
    <location>
        <begin position="144"/>
        <end position="166"/>
    </location>
</feature>
<dbReference type="PANTHER" id="PTHR42718">
    <property type="entry name" value="MAJOR FACILITATOR SUPERFAMILY MULTIDRUG TRANSPORTER MFSC"/>
    <property type="match status" value="1"/>
</dbReference>
<dbReference type="SUPFAM" id="SSF103473">
    <property type="entry name" value="MFS general substrate transporter"/>
    <property type="match status" value="1"/>
</dbReference>
<feature type="transmembrane region" description="Helical" evidence="7">
    <location>
        <begin position="287"/>
        <end position="304"/>
    </location>
</feature>
<keyword evidence="4 7" id="KW-0812">Transmembrane</keyword>
<feature type="transmembrane region" description="Helical" evidence="7">
    <location>
        <begin position="216"/>
        <end position="236"/>
    </location>
</feature>
<dbReference type="GO" id="GO:0005886">
    <property type="term" value="C:plasma membrane"/>
    <property type="evidence" value="ECO:0007669"/>
    <property type="project" value="UniProtKB-SubCell"/>
</dbReference>
<feature type="transmembrane region" description="Helical" evidence="7">
    <location>
        <begin position="172"/>
        <end position="195"/>
    </location>
</feature>
<feature type="transmembrane region" description="Helical" evidence="7">
    <location>
        <begin position="248"/>
        <end position="266"/>
    </location>
</feature>
<feature type="domain" description="Major facilitator superfamily (MFS) profile" evidence="8">
    <location>
        <begin position="20"/>
        <end position="401"/>
    </location>
</feature>
<dbReference type="AlphaFoldDB" id="A0A318JYH7"/>
<reference evidence="9 10" key="1">
    <citation type="submission" date="2018-05" db="EMBL/GenBank/DDBJ databases">
        <title>Genomic Encyclopedia of Type Strains, Phase IV (KMG-IV): sequencing the most valuable type-strain genomes for metagenomic binning, comparative biology and taxonomic classification.</title>
        <authorList>
            <person name="Goeker M."/>
        </authorList>
    </citation>
    <scope>NUCLEOTIDE SEQUENCE [LARGE SCALE GENOMIC DNA]</scope>
    <source>
        <strain evidence="9 10">DSM 44704</strain>
    </source>
</reference>
<evidence type="ECO:0000256" key="3">
    <source>
        <dbReference type="ARBA" id="ARBA00022475"/>
    </source>
</evidence>
<feature type="transmembrane region" description="Helical" evidence="7">
    <location>
        <begin position="20"/>
        <end position="39"/>
    </location>
</feature>
<feature type="transmembrane region" description="Helical" evidence="7">
    <location>
        <begin position="111"/>
        <end position="132"/>
    </location>
</feature>
<protein>
    <submittedName>
        <fullName evidence="9">Putative MFS family arabinose efflux permease</fullName>
    </submittedName>
</protein>
<feature type="transmembrane region" description="Helical" evidence="7">
    <location>
        <begin position="373"/>
        <end position="393"/>
    </location>
</feature>
<dbReference type="InterPro" id="IPR011701">
    <property type="entry name" value="MFS"/>
</dbReference>
<dbReference type="Gene3D" id="1.20.1720.10">
    <property type="entry name" value="Multidrug resistance protein D"/>
    <property type="match status" value="1"/>
</dbReference>
<evidence type="ECO:0000313" key="10">
    <source>
        <dbReference type="Proteomes" id="UP000247569"/>
    </source>
</evidence>
<dbReference type="InterPro" id="IPR036259">
    <property type="entry name" value="MFS_trans_sf"/>
</dbReference>
<accession>A0A318JYH7</accession>
<keyword evidence="3" id="KW-1003">Cell membrane</keyword>
<dbReference type="RefSeq" id="WP_083894389.1">
    <property type="nucleotide sequence ID" value="NZ_QJKF01000007.1"/>
</dbReference>
<feature type="transmembrane region" description="Helical" evidence="7">
    <location>
        <begin position="54"/>
        <end position="74"/>
    </location>
</feature>
<dbReference type="Proteomes" id="UP000247569">
    <property type="component" value="Unassembled WGS sequence"/>
</dbReference>
<evidence type="ECO:0000313" key="9">
    <source>
        <dbReference type="EMBL" id="PXX62375.1"/>
    </source>
</evidence>
<evidence type="ECO:0000256" key="6">
    <source>
        <dbReference type="ARBA" id="ARBA00023136"/>
    </source>
</evidence>
<feature type="transmembrane region" description="Helical" evidence="7">
    <location>
        <begin position="86"/>
        <end position="105"/>
    </location>
</feature>
<evidence type="ECO:0000256" key="4">
    <source>
        <dbReference type="ARBA" id="ARBA00022692"/>
    </source>
</evidence>
<dbReference type="InterPro" id="IPR020846">
    <property type="entry name" value="MFS_dom"/>
</dbReference>
<dbReference type="PANTHER" id="PTHR42718:SF46">
    <property type="entry name" value="BLR6921 PROTEIN"/>
    <property type="match status" value="1"/>
</dbReference>
<name>A0A318JYH7_9NOCA</name>
<comment type="caution">
    <text evidence="9">The sequence shown here is derived from an EMBL/GenBank/DDBJ whole genome shotgun (WGS) entry which is preliminary data.</text>
</comment>